<name>A0A2L2TKK6_9HYPO</name>
<dbReference type="AlphaFoldDB" id="A0A2L2TKK6"/>
<keyword evidence="2" id="KW-0560">Oxidoreductase</keyword>
<accession>A0A2L2TKK6</accession>
<dbReference type="InterPro" id="IPR020843">
    <property type="entry name" value="ER"/>
</dbReference>
<feature type="domain" description="Enoyl reductase (ER)" evidence="3">
    <location>
        <begin position="14"/>
        <end position="358"/>
    </location>
</feature>
<dbReference type="Proteomes" id="UP000245910">
    <property type="component" value="Chromosome I"/>
</dbReference>
<evidence type="ECO:0000256" key="1">
    <source>
        <dbReference type="ARBA" id="ARBA00008072"/>
    </source>
</evidence>
<dbReference type="Gene3D" id="3.40.50.720">
    <property type="entry name" value="NAD(P)-binding Rossmann-like Domain"/>
    <property type="match status" value="1"/>
</dbReference>
<comment type="similarity">
    <text evidence="1">Belongs to the zinc-containing alcohol dehydrogenase family.</text>
</comment>
<evidence type="ECO:0000259" key="3">
    <source>
        <dbReference type="SMART" id="SM00829"/>
    </source>
</evidence>
<dbReference type="STRING" id="56646.A0A2L2TKK6"/>
<keyword evidence="5" id="KW-1185">Reference proteome</keyword>
<dbReference type="InterPro" id="IPR011032">
    <property type="entry name" value="GroES-like_sf"/>
</dbReference>
<dbReference type="PANTHER" id="PTHR45348:SF7">
    <property type="entry name" value="ZINC BINDING OXIDOREDUCTASE, PUTATIVE-RELATED"/>
    <property type="match status" value="1"/>
</dbReference>
<dbReference type="CDD" id="cd08249">
    <property type="entry name" value="enoyl_reductase_like"/>
    <property type="match status" value="1"/>
</dbReference>
<dbReference type="InterPro" id="IPR013154">
    <property type="entry name" value="ADH-like_N"/>
</dbReference>
<evidence type="ECO:0000313" key="5">
    <source>
        <dbReference type="Proteomes" id="UP000245910"/>
    </source>
</evidence>
<reference evidence="5" key="1">
    <citation type="submission" date="2014-10" db="EMBL/GenBank/DDBJ databases">
        <authorList>
            <person name="King R."/>
        </authorList>
    </citation>
    <scope>NUCLEOTIDE SEQUENCE [LARGE SCALE GENOMIC DNA]</scope>
    <source>
        <strain evidence="5">A3/5</strain>
    </source>
</reference>
<sequence length="363" mass="39678">MTTAPTKSTAIYSNEVGKVILHDLPAPQPEDDEILIRVLYSGANLSDVRTLELHGFKNYVLGNEFCGEVLETPSLAATSFKAGDIVAGLVTAGEGRPSRYGTHQEYIAIPPSWASKVPDNVPPHVAAALTIVVQTANDALYNRLRLPLPPSVATPEERANTQEPEGTLVIWGGATGVGMAAIQLARASRIPSIFVIASAKRHDWLRSLGTTQCFDYHDEDVADQVKSALKGTKGTIWGFDALGSFAYPNSQDLLASVIPEHNNVSLVTVLLTPQEGFQPTMAGRHFDLEFDMPDGTKITLSKDMVAAERMWRALGWVVEHYGTEYIPTPVRIFDGTGKQAIDELYRMKEMSHFGRTVLKHPLK</sequence>
<dbReference type="EMBL" id="LN649229">
    <property type="protein sequence ID" value="CEI63646.1"/>
    <property type="molecule type" value="Genomic_DNA"/>
</dbReference>
<proteinExistence type="inferred from homology"/>
<evidence type="ECO:0000313" key="4">
    <source>
        <dbReference type="EMBL" id="CEI63646.1"/>
    </source>
</evidence>
<dbReference type="SUPFAM" id="SSF50129">
    <property type="entry name" value="GroES-like"/>
    <property type="match status" value="1"/>
</dbReference>
<dbReference type="Gene3D" id="3.90.180.10">
    <property type="entry name" value="Medium-chain alcohol dehydrogenases, catalytic domain"/>
    <property type="match status" value="1"/>
</dbReference>
<dbReference type="InterPro" id="IPR036291">
    <property type="entry name" value="NAD(P)-bd_dom_sf"/>
</dbReference>
<dbReference type="OrthoDB" id="10257049at2759"/>
<dbReference type="Pfam" id="PF08240">
    <property type="entry name" value="ADH_N"/>
    <property type="match status" value="1"/>
</dbReference>
<organism evidence="4 5">
    <name type="scientific">Fusarium venenatum</name>
    <dbReference type="NCBI Taxonomy" id="56646"/>
    <lineage>
        <taxon>Eukaryota</taxon>
        <taxon>Fungi</taxon>
        <taxon>Dikarya</taxon>
        <taxon>Ascomycota</taxon>
        <taxon>Pezizomycotina</taxon>
        <taxon>Sordariomycetes</taxon>
        <taxon>Hypocreomycetidae</taxon>
        <taxon>Hypocreales</taxon>
        <taxon>Nectriaceae</taxon>
        <taxon>Fusarium</taxon>
    </lineage>
</organism>
<protein>
    <recommendedName>
        <fullName evidence="3">Enoyl reductase (ER) domain-containing protein</fullName>
    </recommendedName>
</protein>
<dbReference type="GO" id="GO:0016651">
    <property type="term" value="F:oxidoreductase activity, acting on NAD(P)H"/>
    <property type="evidence" value="ECO:0007669"/>
    <property type="project" value="InterPro"/>
</dbReference>
<dbReference type="SUPFAM" id="SSF51735">
    <property type="entry name" value="NAD(P)-binding Rossmann-fold domains"/>
    <property type="match status" value="1"/>
</dbReference>
<dbReference type="SMART" id="SM00829">
    <property type="entry name" value="PKS_ER"/>
    <property type="match status" value="1"/>
</dbReference>
<evidence type="ECO:0000256" key="2">
    <source>
        <dbReference type="ARBA" id="ARBA00023002"/>
    </source>
</evidence>
<dbReference type="InterPro" id="IPR047122">
    <property type="entry name" value="Trans-enoyl_RdTase-like"/>
</dbReference>
<dbReference type="PANTHER" id="PTHR45348">
    <property type="entry name" value="HYPOTHETICAL OXIDOREDUCTASE (EUROFUNG)"/>
    <property type="match status" value="1"/>
</dbReference>